<accession>F8L385</accession>
<organism evidence="1 2">
    <name type="scientific">Simkania negevensis (strain ATCC VR-1471 / DSM 27360 / Z)</name>
    <dbReference type="NCBI Taxonomy" id="331113"/>
    <lineage>
        <taxon>Bacteria</taxon>
        <taxon>Pseudomonadati</taxon>
        <taxon>Chlamydiota</taxon>
        <taxon>Chlamydiia</taxon>
        <taxon>Parachlamydiales</taxon>
        <taxon>Simkaniaceae</taxon>
        <taxon>Simkania</taxon>
    </lineage>
</organism>
<name>F8L385_SIMNZ</name>
<dbReference type="AlphaFoldDB" id="F8L385"/>
<proteinExistence type="predicted"/>
<protein>
    <recommendedName>
        <fullName evidence="3">Peptidase S9 prolyl oligopeptidase catalytic domain-containing protein</fullName>
    </recommendedName>
</protein>
<sequence>MKISQVKVSDSLTFSFVGPNLEKGPLPTIFYFALSAKDSFETDPYNQVVRFLQSDKWRIFTVTLPGHEEGRKPENAISYWAEEMNQGNDLLTPFFQEVARGIQYLLQENFIQKDLFGCMGLSRGVFVAAHVAALCPELRFILGFAPLTRLSYAKEFQNGPDVSHFDLETLASKLYDRKIRFYIGNIDSRVSTRNTFELVSHLAEEAKNHRIRSSPIELIIGPSIGYQGHGTGPQVFQAGVDWIRSIMEASQ</sequence>
<dbReference type="STRING" id="331113.SNE_A18460"/>
<reference key="1">
    <citation type="journal article" date="2011" name="Mol. Biol. Evol.">
        <title>Unity in variety -- the pan-genome of the Chlamydiae.</title>
        <authorList>
            <person name="Collingro A."/>
            <person name="Tischler P."/>
            <person name="Weinmaier T."/>
            <person name="Penz T."/>
            <person name="Heinz E."/>
            <person name="Brunham R.C."/>
            <person name="Read T.D."/>
            <person name="Bavoil P.M."/>
            <person name="Sachse K."/>
            <person name="Kahane S."/>
            <person name="Friedman M.G."/>
            <person name="Rattei T."/>
            <person name="Myers G.S.A."/>
            <person name="Horn M."/>
        </authorList>
    </citation>
    <scope>NUCLEOTIDE SEQUENCE</scope>
    <source>
        <strain>Z</strain>
    </source>
</reference>
<evidence type="ECO:0000313" key="2">
    <source>
        <dbReference type="Proteomes" id="UP000000496"/>
    </source>
</evidence>
<dbReference type="Proteomes" id="UP000000496">
    <property type="component" value="Chromosome gsn.131"/>
</dbReference>
<dbReference type="eggNOG" id="COG1506">
    <property type="taxonomic scope" value="Bacteria"/>
</dbReference>
<dbReference type="EMBL" id="FR872582">
    <property type="protein sequence ID" value="CCB89723.1"/>
    <property type="molecule type" value="Genomic_DNA"/>
</dbReference>
<dbReference type="SUPFAM" id="SSF53474">
    <property type="entry name" value="alpha/beta-Hydrolases"/>
    <property type="match status" value="1"/>
</dbReference>
<dbReference type="KEGG" id="sng:SNE_A18460"/>
<evidence type="ECO:0008006" key="3">
    <source>
        <dbReference type="Google" id="ProtNLM"/>
    </source>
</evidence>
<dbReference type="OrthoDB" id="20929at2"/>
<reference evidence="1 2" key="2">
    <citation type="journal article" date="2011" name="Mol. Biol. Evol.">
        <title>Unity in variety--the pan-genome of the Chlamydiae.</title>
        <authorList>
            <person name="Collingro A."/>
            <person name="Tischler P."/>
            <person name="Weinmaier T."/>
            <person name="Penz T."/>
            <person name="Heinz E."/>
            <person name="Brunham R.C."/>
            <person name="Read T.D."/>
            <person name="Bavoil P.M."/>
            <person name="Sachse K."/>
            <person name="Kahane S."/>
            <person name="Friedman M.G."/>
            <person name="Rattei T."/>
            <person name="Myers G.S."/>
            <person name="Horn M."/>
        </authorList>
    </citation>
    <scope>NUCLEOTIDE SEQUENCE [LARGE SCALE GENOMIC DNA]</scope>
    <source>
        <strain evidence="2">ATCC VR-1471 / Z</strain>
    </source>
</reference>
<keyword evidence="2" id="KW-1185">Reference proteome</keyword>
<dbReference type="HOGENOM" id="CLU_1089258_0_0_0"/>
<dbReference type="InterPro" id="IPR029058">
    <property type="entry name" value="AB_hydrolase_fold"/>
</dbReference>
<dbReference type="RefSeq" id="WP_013944189.1">
    <property type="nucleotide sequence ID" value="NC_015713.1"/>
</dbReference>
<gene>
    <name evidence="1" type="ordered locus">SNE_A18460</name>
</gene>
<evidence type="ECO:0000313" key="1">
    <source>
        <dbReference type="EMBL" id="CCB89723.1"/>
    </source>
</evidence>
<dbReference type="Gene3D" id="3.40.50.1820">
    <property type="entry name" value="alpha/beta hydrolase"/>
    <property type="match status" value="1"/>
</dbReference>